<comment type="caution">
    <text evidence="3">The sequence shown here is derived from an EMBL/GenBank/DDBJ whole genome shotgun (WGS) entry which is preliminary data.</text>
</comment>
<evidence type="ECO:0000313" key="4">
    <source>
        <dbReference type="Proteomes" id="UP000561438"/>
    </source>
</evidence>
<dbReference type="AlphaFoldDB" id="A0A850H5F0"/>
<keyword evidence="4" id="KW-1185">Reference proteome</keyword>
<evidence type="ECO:0000256" key="1">
    <source>
        <dbReference type="SAM" id="Coils"/>
    </source>
</evidence>
<dbReference type="InterPro" id="IPR019080">
    <property type="entry name" value="YqaJ_viral_recombinase"/>
</dbReference>
<dbReference type="InterPro" id="IPR051703">
    <property type="entry name" value="NF-kappa-B_Signaling_Reg"/>
</dbReference>
<dbReference type="InterPro" id="IPR011604">
    <property type="entry name" value="PDDEXK-like_dom_sf"/>
</dbReference>
<dbReference type="PANTHER" id="PTHR46609">
    <property type="entry name" value="EXONUCLEASE, PHAGE-TYPE/RECB, C-TERMINAL DOMAIN-CONTAINING PROTEIN"/>
    <property type="match status" value="1"/>
</dbReference>
<organism evidence="3 4">
    <name type="scientific">Qipengyuania atrilutea</name>
    <dbReference type="NCBI Taxonomy" id="2744473"/>
    <lineage>
        <taxon>Bacteria</taxon>
        <taxon>Pseudomonadati</taxon>
        <taxon>Pseudomonadota</taxon>
        <taxon>Alphaproteobacteria</taxon>
        <taxon>Sphingomonadales</taxon>
        <taxon>Erythrobacteraceae</taxon>
        <taxon>Qipengyuania</taxon>
    </lineage>
</organism>
<proteinExistence type="predicted"/>
<dbReference type="Gene3D" id="3.90.320.10">
    <property type="match status" value="1"/>
</dbReference>
<sequence length="194" mass="21416">MVRPRGSVFCSVNGVLGYSASRANYMAQLVAERLTGAREEGYINAAMQRGIDLEAQARAMYEFHTGNTVTETGFTPHPSIAMCGASPDGLVGEDGLVEIKVPNTATHIATLRGGKVDDRYVKQMHLQMLCTGRKWCDFVSFDDRLPDEMALHIERIELDVDLAAEMEAEIAKFLTELDETVADLEARYLQQKAA</sequence>
<reference evidence="3 4" key="1">
    <citation type="submission" date="2020-06" db="EMBL/GenBank/DDBJ databases">
        <title>Altererythrobacter sp. HHU K3-1.</title>
        <authorList>
            <person name="Zhang D."/>
            <person name="Xue H."/>
        </authorList>
    </citation>
    <scope>NUCLEOTIDE SEQUENCE [LARGE SCALE GENOMIC DNA]</scope>
    <source>
        <strain evidence="3 4">HHU K3-1</strain>
    </source>
</reference>
<dbReference type="CDD" id="cd22343">
    <property type="entry name" value="PDDEXK_lambda_exonuclease-like"/>
    <property type="match status" value="1"/>
</dbReference>
<dbReference type="EMBL" id="JABWGV010000004">
    <property type="protein sequence ID" value="NVD45727.1"/>
    <property type="molecule type" value="Genomic_DNA"/>
</dbReference>
<keyword evidence="1" id="KW-0175">Coiled coil</keyword>
<protein>
    <submittedName>
        <fullName evidence="3">YqaJ viral recombinase family protein</fullName>
    </submittedName>
</protein>
<accession>A0A850H5F0</accession>
<evidence type="ECO:0000313" key="3">
    <source>
        <dbReference type="EMBL" id="NVD45727.1"/>
    </source>
</evidence>
<dbReference type="Pfam" id="PF09588">
    <property type="entry name" value="YqaJ"/>
    <property type="match status" value="1"/>
</dbReference>
<dbReference type="InterPro" id="IPR011335">
    <property type="entry name" value="Restrct_endonuc-II-like"/>
</dbReference>
<name>A0A850H5F0_9SPHN</name>
<feature type="coiled-coil region" evidence="1">
    <location>
        <begin position="163"/>
        <end position="194"/>
    </location>
</feature>
<feature type="domain" description="YqaJ viral recombinase" evidence="2">
    <location>
        <begin position="18"/>
        <end position="133"/>
    </location>
</feature>
<evidence type="ECO:0000259" key="2">
    <source>
        <dbReference type="Pfam" id="PF09588"/>
    </source>
</evidence>
<dbReference type="SUPFAM" id="SSF52980">
    <property type="entry name" value="Restriction endonuclease-like"/>
    <property type="match status" value="1"/>
</dbReference>
<dbReference type="PANTHER" id="PTHR46609:SF6">
    <property type="entry name" value="EXONUCLEASE, PHAGE-TYPE_RECB, C-TERMINAL DOMAIN-CONTAINING PROTEIN-RELATED"/>
    <property type="match status" value="1"/>
</dbReference>
<gene>
    <name evidence="3" type="ORF">HUV48_11980</name>
</gene>
<dbReference type="Proteomes" id="UP000561438">
    <property type="component" value="Unassembled WGS sequence"/>
</dbReference>